<dbReference type="Proteomes" id="UP001451571">
    <property type="component" value="Chromosome"/>
</dbReference>
<accession>A0ABZ3EVE2</accession>
<dbReference type="EMBL" id="CP146256">
    <property type="protein sequence ID" value="XAH74166.1"/>
    <property type="molecule type" value="Genomic_DNA"/>
</dbReference>
<dbReference type="PROSITE" id="PS51257">
    <property type="entry name" value="PROKAR_LIPOPROTEIN"/>
    <property type="match status" value="1"/>
</dbReference>
<name>A0ABZ3EVE2_9FIRM</name>
<sequence>MKYKKSLVVFIMVLILPLFVSCGNKEINKDVAERKGSSELISIDSKNISIAGNEYYSRIDANNGNILYSTMDKNRENFYFLKTDSNNVPSSFCSFDLETVDVLDFALSSKEVAFFLILEVDGNNENIYVKKINLDGTEKTIKWMNEFHGGDEDDCYEWKITANEDDNILIYSKFAYCFMNLDGEVLDEKRWADESFYDVCFLEDGSAIVQQFINGQSEIGIWDVQTKEMRSIPGILQDVYFDFISNSNGDILYRTDSQLFSYSVSTGNIRVMLQWSDYGIVGDKIGKIYYDADNRLNCLVLQEESIRNISWQSEESIKQKTELLLGCFHEKAETRNAVVQFNNSNPEYRITIVDYWEQDNDTSVNNLYYDLIAGKGPDILLLDSLYIDDWVLGSKGVLDNLVPYMEKSDVLHKEDMVNSVYESLLNNGQLYMLPTNFTIDTLVTKEKWVADKRVWSTDDIMNILDNNPYLLEKTPISKEMMLQLCISYGMDIGTSKENLRLDKARLQQYIELAGRMPSEVFYTSDTSVRRQGQMLFEPNSFSDVKEYLYSSYVWGDDTIFAGYPGAAGNGAVIIPDNCFAINAKSSYKEKAWEFIESHFTDELQGTITPSWKFSTCNKILNRQLEASMKIDTYLDGEGNEREVPVISYFDDMENRVVEIYAAREEDIKIIRALIDGSVIIRRNVSPLVSIVMDEVPAYFTGQKTVNEVTDIIENRVNIYLNE</sequence>
<reference evidence="1 2" key="1">
    <citation type="submission" date="2024-02" db="EMBL/GenBank/DDBJ databases">
        <title>Bacterial strain from lacustrine sediment.</title>
        <authorList>
            <person name="Petit C."/>
            <person name="Fadhlaoui K."/>
        </authorList>
    </citation>
    <scope>NUCLEOTIDE SEQUENCE [LARGE SCALE GENOMIC DNA]</scope>
    <source>
        <strain evidence="1 2">IPX-CK</strain>
    </source>
</reference>
<gene>
    <name evidence="1" type="ORF">V6984_22145</name>
</gene>
<dbReference type="SUPFAM" id="SSF69304">
    <property type="entry name" value="Tricorn protease N-terminal domain"/>
    <property type="match status" value="1"/>
</dbReference>
<dbReference type="SUPFAM" id="SSF53850">
    <property type="entry name" value="Periplasmic binding protein-like II"/>
    <property type="match status" value="1"/>
</dbReference>
<organism evidence="1 2">
    <name type="scientific">Kineothrix sedimenti</name>
    <dbReference type="NCBI Taxonomy" id="3123317"/>
    <lineage>
        <taxon>Bacteria</taxon>
        <taxon>Bacillati</taxon>
        <taxon>Bacillota</taxon>
        <taxon>Clostridia</taxon>
        <taxon>Lachnospirales</taxon>
        <taxon>Lachnospiraceae</taxon>
        <taxon>Kineothrix</taxon>
    </lineage>
</organism>
<dbReference type="Gene3D" id="3.40.190.10">
    <property type="entry name" value="Periplasmic binding protein-like II"/>
    <property type="match status" value="1"/>
</dbReference>
<keyword evidence="2" id="KW-1185">Reference proteome</keyword>
<evidence type="ECO:0000313" key="2">
    <source>
        <dbReference type="Proteomes" id="UP001451571"/>
    </source>
</evidence>
<evidence type="ECO:0008006" key="3">
    <source>
        <dbReference type="Google" id="ProtNLM"/>
    </source>
</evidence>
<evidence type="ECO:0000313" key="1">
    <source>
        <dbReference type="EMBL" id="XAH74166.1"/>
    </source>
</evidence>
<protein>
    <recommendedName>
        <fullName evidence="3">ABC-type glycerol-3-phosphate transport system substrate-binding protein</fullName>
    </recommendedName>
</protein>
<proteinExistence type="predicted"/>
<dbReference type="RefSeq" id="WP_342757760.1">
    <property type="nucleotide sequence ID" value="NZ_CP146256.1"/>
</dbReference>